<dbReference type="Gramene" id="OE9A043261T1">
    <property type="protein sequence ID" value="OE9A043261C1"/>
    <property type="gene ID" value="OE9A043261"/>
</dbReference>
<dbReference type="AlphaFoldDB" id="A0A8S0PQD7"/>
<sequence>MTLQYRGGGMLRQISSRNRYITSEKLREGRSGLLGGTTTPSPSPDASKPLTVNVSIQSHADQDAPIRNATSDCAAVTTTPPPPHPML</sequence>
<dbReference type="Proteomes" id="UP000594638">
    <property type="component" value="Unassembled WGS sequence"/>
</dbReference>
<feature type="region of interest" description="Disordered" evidence="1">
    <location>
        <begin position="23"/>
        <end position="50"/>
    </location>
</feature>
<organism evidence="2 3">
    <name type="scientific">Olea europaea subsp. europaea</name>
    <dbReference type="NCBI Taxonomy" id="158383"/>
    <lineage>
        <taxon>Eukaryota</taxon>
        <taxon>Viridiplantae</taxon>
        <taxon>Streptophyta</taxon>
        <taxon>Embryophyta</taxon>
        <taxon>Tracheophyta</taxon>
        <taxon>Spermatophyta</taxon>
        <taxon>Magnoliopsida</taxon>
        <taxon>eudicotyledons</taxon>
        <taxon>Gunneridae</taxon>
        <taxon>Pentapetalae</taxon>
        <taxon>asterids</taxon>
        <taxon>lamiids</taxon>
        <taxon>Lamiales</taxon>
        <taxon>Oleaceae</taxon>
        <taxon>Oleeae</taxon>
        <taxon>Olea</taxon>
    </lineage>
</organism>
<comment type="caution">
    <text evidence="2">The sequence shown here is derived from an EMBL/GenBank/DDBJ whole genome shotgun (WGS) entry which is preliminary data.</text>
</comment>
<proteinExistence type="predicted"/>
<accession>A0A8S0PQD7</accession>
<name>A0A8S0PQD7_OLEEU</name>
<evidence type="ECO:0000313" key="3">
    <source>
        <dbReference type="Proteomes" id="UP000594638"/>
    </source>
</evidence>
<reference evidence="2 3" key="1">
    <citation type="submission" date="2019-12" db="EMBL/GenBank/DDBJ databases">
        <authorList>
            <person name="Alioto T."/>
            <person name="Alioto T."/>
            <person name="Gomez Garrido J."/>
        </authorList>
    </citation>
    <scope>NUCLEOTIDE SEQUENCE [LARGE SCALE GENOMIC DNA]</scope>
</reference>
<evidence type="ECO:0000256" key="1">
    <source>
        <dbReference type="SAM" id="MobiDB-lite"/>
    </source>
</evidence>
<evidence type="ECO:0000313" key="2">
    <source>
        <dbReference type="EMBL" id="CAA2954374.1"/>
    </source>
</evidence>
<protein>
    <submittedName>
        <fullName evidence="2">Uncharacterized protein</fullName>
    </submittedName>
</protein>
<gene>
    <name evidence="2" type="ORF">OLEA9_A043261</name>
</gene>
<keyword evidence="3" id="KW-1185">Reference proteome</keyword>
<dbReference type="EMBL" id="CACTIH010000112">
    <property type="protein sequence ID" value="CAA2954374.1"/>
    <property type="molecule type" value="Genomic_DNA"/>
</dbReference>